<dbReference type="Proteomes" id="UP000177486">
    <property type="component" value="Unassembled WGS sequence"/>
</dbReference>
<evidence type="ECO:0000256" key="1">
    <source>
        <dbReference type="SAM" id="MobiDB-lite"/>
    </source>
</evidence>
<dbReference type="EMBL" id="MHMQ01000030">
    <property type="protein sequence ID" value="OGZ29965.1"/>
    <property type="molecule type" value="Genomic_DNA"/>
</dbReference>
<sequence>MENKLAEFKKKIRALFGDPKAQEFAINYVLEWLDKVKEDAVIRIAHIAGGERSDPDARSSAEAISLHLDAIALLYVHEVGKEVRFEHSFFGGGMDGPENSIFINECKLTIMRLDQFRAENYQYVLGYETSETSELIPRFDAVWDHHDKLPKGKETFADIRLELNATAMIVFFYVKPFLDRANTRHRVLAAALRYGISSDLESSGEHRYSPEEEEIEKSLDDFADHTILEKIRSQRVLQPDYWHEILPQVRTKFFGSLAVMGVGFLKPSQERYIRMLVNDLIRTHGISTALCFGIVGGSRIVFKTRADDDSPVSLRELDVFLMGNGSGISPKDKKSDSRKRAGGGIIRLCPTFREDPADENDSEEIRKRKKERPEKYYRNVFDDIVAMISPTLPSQPSNQ</sequence>
<name>A0A1G2EVY0_9BACT</name>
<accession>A0A1G2EVY0</accession>
<protein>
    <recommendedName>
        <fullName evidence="4">DHHA1 domain-containing protein</fullName>
    </recommendedName>
</protein>
<evidence type="ECO:0000313" key="3">
    <source>
        <dbReference type="Proteomes" id="UP000177486"/>
    </source>
</evidence>
<dbReference type="SUPFAM" id="SSF64182">
    <property type="entry name" value="DHH phosphoesterases"/>
    <property type="match status" value="1"/>
</dbReference>
<evidence type="ECO:0008006" key="4">
    <source>
        <dbReference type="Google" id="ProtNLM"/>
    </source>
</evidence>
<dbReference type="AlphaFoldDB" id="A0A1G2EVY0"/>
<dbReference type="InterPro" id="IPR038763">
    <property type="entry name" value="DHH_sf"/>
</dbReference>
<evidence type="ECO:0000313" key="2">
    <source>
        <dbReference type="EMBL" id="OGZ29965.1"/>
    </source>
</evidence>
<feature type="region of interest" description="Disordered" evidence="1">
    <location>
        <begin position="352"/>
        <end position="372"/>
    </location>
</feature>
<reference evidence="2 3" key="1">
    <citation type="journal article" date="2016" name="Nat. Commun.">
        <title>Thousands of microbial genomes shed light on interconnected biogeochemical processes in an aquifer system.</title>
        <authorList>
            <person name="Anantharaman K."/>
            <person name="Brown C.T."/>
            <person name="Hug L.A."/>
            <person name="Sharon I."/>
            <person name="Castelle C.J."/>
            <person name="Probst A.J."/>
            <person name="Thomas B.C."/>
            <person name="Singh A."/>
            <person name="Wilkins M.J."/>
            <person name="Karaoz U."/>
            <person name="Brodie E.L."/>
            <person name="Williams K.H."/>
            <person name="Hubbard S.S."/>
            <person name="Banfield J.F."/>
        </authorList>
    </citation>
    <scope>NUCLEOTIDE SEQUENCE [LARGE SCALE GENOMIC DNA]</scope>
</reference>
<organism evidence="2 3">
    <name type="scientific">Candidatus Niyogibacteria bacterium RIFCSPLOWO2_01_FULL_45_48</name>
    <dbReference type="NCBI Taxonomy" id="1801724"/>
    <lineage>
        <taxon>Bacteria</taxon>
        <taxon>Candidatus Niyogiibacteriota</taxon>
    </lineage>
</organism>
<comment type="caution">
    <text evidence="2">The sequence shown here is derived from an EMBL/GenBank/DDBJ whole genome shotgun (WGS) entry which is preliminary data.</text>
</comment>
<feature type="compositionally biased region" description="Basic and acidic residues" evidence="1">
    <location>
        <begin position="363"/>
        <end position="372"/>
    </location>
</feature>
<proteinExistence type="predicted"/>
<gene>
    <name evidence="2" type="ORF">A2931_02155</name>
</gene>